<dbReference type="PANTHER" id="PTHR31286:SF167">
    <property type="entry name" value="OS09G0268800 PROTEIN"/>
    <property type="match status" value="1"/>
</dbReference>
<dbReference type="PANTHER" id="PTHR31286">
    <property type="entry name" value="GLYCINE-RICH CELL WALL STRUCTURAL PROTEIN 1.8-LIKE"/>
    <property type="match status" value="1"/>
</dbReference>
<evidence type="ECO:0000259" key="2">
    <source>
        <dbReference type="Pfam" id="PF14111"/>
    </source>
</evidence>
<evidence type="ECO:0000313" key="4">
    <source>
        <dbReference type="Proteomes" id="UP000594261"/>
    </source>
</evidence>
<keyword evidence="4" id="KW-1185">Reference proteome</keyword>
<accession>A0A7N2M1C5</accession>
<reference evidence="3" key="2">
    <citation type="submission" date="2021-01" db="UniProtKB">
        <authorList>
            <consortium name="EnsemblPlants"/>
        </authorList>
    </citation>
    <scope>IDENTIFICATION</scope>
</reference>
<protein>
    <recommendedName>
        <fullName evidence="2">DUF4283 domain-containing protein</fullName>
    </recommendedName>
</protein>
<feature type="region of interest" description="Disordered" evidence="1">
    <location>
        <begin position="223"/>
        <end position="257"/>
    </location>
</feature>
<dbReference type="Gramene" id="QL07p007097:mrna">
    <property type="protein sequence ID" value="QL07p007097:mrna"/>
    <property type="gene ID" value="QL07p007097"/>
</dbReference>
<feature type="domain" description="DUF4283" evidence="2">
    <location>
        <begin position="2"/>
        <end position="63"/>
    </location>
</feature>
<dbReference type="EMBL" id="LRBV02000007">
    <property type="status" value="NOT_ANNOTATED_CDS"/>
    <property type="molecule type" value="Genomic_DNA"/>
</dbReference>
<organism evidence="3 4">
    <name type="scientific">Quercus lobata</name>
    <name type="common">Valley oak</name>
    <dbReference type="NCBI Taxonomy" id="97700"/>
    <lineage>
        <taxon>Eukaryota</taxon>
        <taxon>Viridiplantae</taxon>
        <taxon>Streptophyta</taxon>
        <taxon>Embryophyta</taxon>
        <taxon>Tracheophyta</taxon>
        <taxon>Spermatophyta</taxon>
        <taxon>Magnoliopsida</taxon>
        <taxon>eudicotyledons</taxon>
        <taxon>Gunneridae</taxon>
        <taxon>Pentapetalae</taxon>
        <taxon>rosids</taxon>
        <taxon>fabids</taxon>
        <taxon>Fagales</taxon>
        <taxon>Fagaceae</taxon>
        <taxon>Quercus</taxon>
    </lineage>
</organism>
<dbReference type="Pfam" id="PF14111">
    <property type="entry name" value="DUF4283"/>
    <property type="match status" value="1"/>
</dbReference>
<dbReference type="InterPro" id="IPR040256">
    <property type="entry name" value="At4g02000-like"/>
</dbReference>
<dbReference type="InParanoid" id="A0A7N2M1C5"/>
<evidence type="ECO:0000256" key="1">
    <source>
        <dbReference type="SAM" id="MobiDB-lite"/>
    </source>
</evidence>
<evidence type="ECO:0000313" key="3">
    <source>
        <dbReference type="EnsemblPlants" id="QL07p007097:mrna"/>
    </source>
</evidence>
<dbReference type="InterPro" id="IPR025558">
    <property type="entry name" value="DUF4283"/>
</dbReference>
<dbReference type="EnsemblPlants" id="QL07p007097:mrna">
    <property type="protein sequence ID" value="QL07p007097:mrna"/>
    <property type="gene ID" value="QL07p007097"/>
</dbReference>
<name>A0A7N2M1C5_QUELO</name>
<proteinExistence type="predicted"/>
<dbReference type="Proteomes" id="UP000594261">
    <property type="component" value="Chromosome 7"/>
</dbReference>
<sequence>MVNIEAVARTFRPIWRTKRNFEFSMAGDNILLIAFELEVDVEKVLQDEPWVFDRHLVVLIRYDGSVPVQELSFDRTSFWVQIHNLPFALMTVEAAISLGETLGVVSKPRDTSEMIGGNFMRVQVAVDVTKPLCRGKVITWDGREGWASFIKGDLSGVEQQFGPWLRTAQFNPSRKTRVEVQGYDGLGTHQTTPSTAADSQLCQGIISTVAALARMVDTRASATDTGDSITTAPMVGGSNDGTKKRDKHVLGRNTTSPQEQIPDFEAMIKDIDDTINTEFVTLILNTHSPDSLQLLAGNDQYVEINGGTTEVLGNQEGNLEKMEAKLTSQLTRLSPTKVKFEMGWAEKQIEGKGSKSRPKFVVEKVKEN</sequence>
<dbReference type="AlphaFoldDB" id="A0A7N2M1C5"/>
<reference evidence="3 4" key="1">
    <citation type="journal article" date="2016" name="G3 (Bethesda)">
        <title>First Draft Assembly and Annotation of the Genome of a California Endemic Oak Quercus lobata Nee (Fagaceae).</title>
        <authorList>
            <person name="Sork V.L."/>
            <person name="Fitz-Gibbon S.T."/>
            <person name="Puiu D."/>
            <person name="Crepeau M."/>
            <person name="Gugger P.F."/>
            <person name="Sherman R."/>
            <person name="Stevens K."/>
            <person name="Langley C.H."/>
            <person name="Pellegrini M."/>
            <person name="Salzberg S.L."/>
        </authorList>
    </citation>
    <scope>NUCLEOTIDE SEQUENCE [LARGE SCALE GENOMIC DNA]</scope>
    <source>
        <strain evidence="3 4">cv. SW786</strain>
    </source>
</reference>